<protein>
    <submittedName>
        <fullName evidence="1">FAD synthase</fullName>
    </submittedName>
</protein>
<keyword evidence="2" id="KW-1185">Reference proteome</keyword>
<evidence type="ECO:0000313" key="2">
    <source>
        <dbReference type="Proteomes" id="UP001152531"/>
    </source>
</evidence>
<comment type="caution">
    <text evidence="1">The sequence shown here is derived from an EMBL/GenBank/DDBJ whole genome shotgun (WGS) entry which is preliminary data.</text>
</comment>
<proteinExistence type="predicted"/>
<evidence type="ECO:0000313" key="1">
    <source>
        <dbReference type="EMBL" id="CAH6720353.1"/>
    </source>
</evidence>
<accession>A0ACA9Y5T9</accession>
<sequence>MTIKHKCKEAYDLVQSYLNDRSHTTVKPGYISQPQVQSSVKQKIQQSLQILRETLKDNINEISISYNGGKDCLVMLILILSTIHELGLDVNEDFKLPSVYINNDEPFMEVNKFITDSTKYYHLDSTIIKSDLKSGFQKYLSDNPNIKTIIVGIRYSDPYGSELTYKQETDHNWPKFMRIHPILNWTYVEIWEFIVGCGLDYCCLYDKGYTSLGGVHNTVRNPQLKHGEDYLPAYMLTDNADEYERLGRNINRS</sequence>
<dbReference type="EMBL" id="CALSDN010000003">
    <property type="protein sequence ID" value="CAH6720353.1"/>
    <property type="molecule type" value="Genomic_DNA"/>
</dbReference>
<dbReference type="Proteomes" id="UP001152531">
    <property type="component" value="Unassembled WGS sequence"/>
</dbReference>
<gene>
    <name evidence="1" type="ORF">CLIB1444_03S10022</name>
</gene>
<reference evidence="1" key="1">
    <citation type="submission" date="2022-06" db="EMBL/GenBank/DDBJ databases">
        <authorList>
            <person name="Legras J.-L."/>
            <person name="Devillers H."/>
            <person name="Grondin C."/>
        </authorList>
    </citation>
    <scope>NUCLEOTIDE SEQUENCE</scope>
    <source>
        <strain evidence="1">CLIB 1444</strain>
    </source>
</reference>
<organism evidence="1 2">
    <name type="scientific">[Candida] jaroonii</name>
    <dbReference type="NCBI Taxonomy" id="467808"/>
    <lineage>
        <taxon>Eukaryota</taxon>
        <taxon>Fungi</taxon>
        <taxon>Dikarya</taxon>
        <taxon>Ascomycota</taxon>
        <taxon>Saccharomycotina</taxon>
        <taxon>Pichiomycetes</taxon>
        <taxon>Debaryomycetaceae</taxon>
        <taxon>Yamadazyma</taxon>
    </lineage>
</organism>
<name>A0ACA9Y5T9_9ASCO</name>